<gene>
    <name evidence="1" type="ORF">QX249_10320</name>
</gene>
<dbReference type="EMBL" id="JAUHGG010000003">
    <property type="protein sequence ID" value="MDS1821054.1"/>
    <property type="molecule type" value="Genomic_DNA"/>
</dbReference>
<evidence type="ECO:0000313" key="2">
    <source>
        <dbReference type="Proteomes" id="UP001253193"/>
    </source>
</evidence>
<sequence length="125" mass="14507">MANQERTSIAKAEFWVYEGNLCEVNTEDGIGHYPLSWVGVTLEDGKNYIYPSHFLAGFETFEVDEGEYDSCLVTSRGKCDDFIEKIKEAGTINLNEWEVYQPVERDLEAEWKADFQEEQMNQGRY</sequence>
<dbReference type="AlphaFoldDB" id="A0AAW8Q0F1"/>
<dbReference type="Proteomes" id="UP001253193">
    <property type="component" value="Unassembled WGS sequence"/>
</dbReference>
<evidence type="ECO:0000313" key="1">
    <source>
        <dbReference type="EMBL" id="MDS1821054.1"/>
    </source>
</evidence>
<accession>A0AAW8Q0F1</accession>
<proteinExistence type="predicted"/>
<dbReference type="RefSeq" id="WP_311019861.1">
    <property type="nucleotide sequence ID" value="NZ_JAUHGG010000003.1"/>
</dbReference>
<name>A0AAW8Q0F1_VIBPH</name>
<comment type="caution">
    <text evidence="1">The sequence shown here is derived from an EMBL/GenBank/DDBJ whole genome shotgun (WGS) entry which is preliminary data.</text>
</comment>
<organism evidence="1 2">
    <name type="scientific">Vibrio parahaemolyticus</name>
    <dbReference type="NCBI Taxonomy" id="670"/>
    <lineage>
        <taxon>Bacteria</taxon>
        <taxon>Pseudomonadati</taxon>
        <taxon>Pseudomonadota</taxon>
        <taxon>Gammaproteobacteria</taxon>
        <taxon>Vibrionales</taxon>
        <taxon>Vibrionaceae</taxon>
        <taxon>Vibrio</taxon>
    </lineage>
</organism>
<protein>
    <submittedName>
        <fullName evidence="1">Uncharacterized protein</fullName>
    </submittedName>
</protein>
<reference evidence="1" key="1">
    <citation type="submission" date="2023-06" db="EMBL/GenBank/DDBJ databases">
        <title>Genomic Diversity of Vibrio spp. and Metagenomic Analysis of Pathogens in Florida Gulf Coastal Waters Following Hurricane Ian.</title>
        <authorList>
            <person name="Brumfield K.D."/>
        </authorList>
    </citation>
    <scope>NUCLEOTIDE SEQUENCE</scope>
    <source>
        <strain evidence="1">WBS2B-138</strain>
    </source>
</reference>